<dbReference type="GO" id="GO:0047570">
    <property type="term" value="F:3-oxoadipate enol-lactonase activity"/>
    <property type="evidence" value="ECO:0007669"/>
    <property type="project" value="UniProtKB-EC"/>
</dbReference>
<protein>
    <submittedName>
        <fullName evidence="2">3-oxoadipate enol-lactonase</fullName>
        <ecNumber evidence="2">3.1.1.24</ecNumber>
    </submittedName>
</protein>
<dbReference type="EMBL" id="JBHSBN010000004">
    <property type="protein sequence ID" value="MFC4105859.1"/>
    <property type="molecule type" value="Genomic_DNA"/>
</dbReference>
<dbReference type="InterPro" id="IPR029058">
    <property type="entry name" value="AB_hydrolase_fold"/>
</dbReference>
<dbReference type="InterPro" id="IPR050471">
    <property type="entry name" value="AB_hydrolase"/>
</dbReference>
<accession>A0ABV8KIF0</accession>
<reference evidence="3" key="1">
    <citation type="journal article" date="2019" name="Int. J. Syst. Evol. Microbiol.">
        <title>The Global Catalogue of Microorganisms (GCM) 10K type strain sequencing project: providing services to taxonomists for standard genome sequencing and annotation.</title>
        <authorList>
            <consortium name="The Broad Institute Genomics Platform"/>
            <consortium name="The Broad Institute Genome Sequencing Center for Infectious Disease"/>
            <person name="Wu L."/>
            <person name="Ma J."/>
        </authorList>
    </citation>
    <scope>NUCLEOTIDE SEQUENCE [LARGE SCALE GENOMIC DNA]</scope>
    <source>
        <strain evidence="3">2902at01</strain>
    </source>
</reference>
<dbReference type="SUPFAM" id="SSF53474">
    <property type="entry name" value="alpha/beta-Hydrolases"/>
    <property type="match status" value="1"/>
</dbReference>
<gene>
    <name evidence="2" type="primary">pcaD</name>
    <name evidence="2" type="ORF">ACFOX0_07910</name>
</gene>
<dbReference type="Proteomes" id="UP001595868">
    <property type="component" value="Unassembled WGS sequence"/>
</dbReference>
<dbReference type="PRINTS" id="PR00111">
    <property type="entry name" value="ABHYDROLASE"/>
</dbReference>
<proteinExistence type="predicted"/>
<dbReference type="InterPro" id="IPR026968">
    <property type="entry name" value="PcaD/CatD"/>
</dbReference>
<evidence type="ECO:0000313" key="2">
    <source>
        <dbReference type="EMBL" id="MFC4105859.1"/>
    </source>
</evidence>
<keyword evidence="3" id="KW-1185">Reference proteome</keyword>
<sequence length="255" mass="26572">MTSRLHARVDGPAGAPAVLLGSSLGTTGEMWQPQLAALTAGHRVIRYDHLGHGRSAVPPGPYTVERLGREVLALLDDLGVRRAHYAGLSLGGMVGMWLAAHAPDRIDRLALLCTSALLGPATVWRDRAATVRAGGTGAVADAVLARWFTPGFAAARPELVGHYRDMLTATPAAGYAGCCEAIAALDLRADLALIAAPTLVVAGADDPAIPVDHAERITAGIPGARLVVVDQAAHLANVEQPEAVAELVREHVDRE</sequence>
<dbReference type="InterPro" id="IPR000073">
    <property type="entry name" value="AB_hydrolase_1"/>
</dbReference>
<dbReference type="NCBIfam" id="TIGR02427">
    <property type="entry name" value="protocat_pcaD"/>
    <property type="match status" value="1"/>
</dbReference>
<dbReference type="RefSeq" id="WP_377543180.1">
    <property type="nucleotide sequence ID" value="NZ_JBHSBN010000004.1"/>
</dbReference>
<dbReference type="Gene3D" id="3.40.50.1820">
    <property type="entry name" value="alpha/beta hydrolase"/>
    <property type="match status" value="1"/>
</dbReference>
<dbReference type="PANTHER" id="PTHR43433">
    <property type="entry name" value="HYDROLASE, ALPHA/BETA FOLD FAMILY PROTEIN"/>
    <property type="match status" value="1"/>
</dbReference>
<comment type="caution">
    <text evidence="2">The sequence shown here is derived from an EMBL/GenBank/DDBJ whole genome shotgun (WGS) entry which is preliminary data.</text>
</comment>
<dbReference type="Pfam" id="PF00561">
    <property type="entry name" value="Abhydrolase_1"/>
    <property type="match status" value="1"/>
</dbReference>
<evidence type="ECO:0000313" key="3">
    <source>
        <dbReference type="Proteomes" id="UP001595868"/>
    </source>
</evidence>
<organism evidence="2 3">
    <name type="scientific">Micromonospora zhanjiangensis</name>
    <dbReference type="NCBI Taxonomy" id="1522057"/>
    <lineage>
        <taxon>Bacteria</taxon>
        <taxon>Bacillati</taxon>
        <taxon>Actinomycetota</taxon>
        <taxon>Actinomycetes</taxon>
        <taxon>Micromonosporales</taxon>
        <taxon>Micromonosporaceae</taxon>
        <taxon>Micromonospora</taxon>
    </lineage>
</organism>
<keyword evidence="2" id="KW-0378">Hydrolase</keyword>
<feature type="domain" description="AB hydrolase-1" evidence="1">
    <location>
        <begin position="16"/>
        <end position="240"/>
    </location>
</feature>
<dbReference type="EC" id="3.1.1.24" evidence="2"/>
<evidence type="ECO:0000259" key="1">
    <source>
        <dbReference type="Pfam" id="PF00561"/>
    </source>
</evidence>
<name>A0ABV8KIF0_9ACTN</name>
<dbReference type="PANTHER" id="PTHR43433:SF5">
    <property type="entry name" value="AB HYDROLASE-1 DOMAIN-CONTAINING PROTEIN"/>
    <property type="match status" value="1"/>
</dbReference>